<evidence type="ECO:0000313" key="2">
    <source>
        <dbReference type="Proteomes" id="UP000299102"/>
    </source>
</evidence>
<dbReference type="EMBL" id="BGZK01000494">
    <property type="protein sequence ID" value="GBP47056.1"/>
    <property type="molecule type" value="Genomic_DNA"/>
</dbReference>
<proteinExistence type="predicted"/>
<accession>A0A4C1W6Q5</accession>
<organism evidence="1 2">
    <name type="scientific">Eumeta variegata</name>
    <name type="common">Bagworm moth</name>
    <name type="synonym">Eumeta japonica</name>
    <dbReference type="NCBI Taxonomy" id="151549"/>
    <lineage>
        <taxon>Eukaryota</taxon>
        <taxon>Metazoa</taxon>
        <taxon>Ecdysozoa</taxon>
        <taxon>Arthropoda</taxon>
        <taxon>Hexapoda</taxon>
        <taxon>Insecta</taxon>
        <taxon>Pterygota</taxon>
        <taxon>Neoptera</taxon>
        <taxon>Endopterygota</taxon>
        <taxon>Lepidoptera</taxon>
        <taxon>Glossata</taxon>
        <taxon>Ditrysia</taxon>
        <taxon>Tineoidea</taxon>
        <taxon>Psychidae</taxon>
        <taxon>Oiketicinae</taxon>
        <taxon>Eumeta</taxon>
    </lineage>
</organism>
<comment type="caution">
    <text evidence="1">The sequence shown here is derived from an EMBL/GenBank/DDBJ whole genome shotgun (WGS) entry which is preliminary data.</text>
</comment>
<keyword evidence="2" id="KW-1185">Reference proteome</keyword>
<sequence>MPSSCIEPASFYDRVLDVNRPTFRGSQCRRLLHFRSTTFTPNRCEPGAATTVVNGDGHVRDRRLKALSDATSEWL</sequence>
<protein>
    <submittedName>
        <fullName evidence="1">Uncharacterized protein</fullName>
    </submittedName>
</protein>
<reference evidence="1 2" key="1">
    <citation type="journal article" date="2019" name="Commun. Biol.">
        <title>The bagworm genome reveals a unique fibroin gene that provides high tensile strength.</title>
        <authorList>
            <person name="Kono N."/>
            <person name="Nakamura H."/>
            <person name="Ohtoshi R."/>
            <person name="Tomita M."/>
            <person name="Numata K."/>
            <person name="Arakawa K."/>
        </authorList>
    </citation>
    <scope>NUCLEOTIDE SEQUENCE [LARGE SCALE GENOMIC DNA]</scope>
</reference>
<dbReference type="Proteomes" id="UP000299102">
    <property type="component" value="Unassembled WGS sequence"/>
</dbReference>
<gene>
    <name evidence="1" type="ORF">EVAR_29659_1</name>
</gene>
<name>A0A4C1W6Q5_EUMVA</name>
<evidence type="ECO:0000313" key="1">
    <source>
        <dbReference type="EMBL" id="GBP47056.1"/>
    </source>
</evidence>
<dbReference type="AlphaFoldDB" id="A0A4C1W6Q5"/>